<dbReference type="PANTHER" id="PTHR33445">
    <property type="entry name" value="ATP SYNTHASE SUBUNIT B', CHLOROPLASTIC"/>
    <property type="match status" value="1"/>
</dbReference>
<dbReference type="InterPro" id="IPR050059">
    <property type="entry name" value="ATP_synthase_B_chain"/>
</dbReference>
<dbReference type="InterPro" id="IPR005864">
    <property type="entry name" value="ATP_synth_F0_bsu_bac"/>
</dbReference>
<dbReference type="Proteomes" id="UP000183404">
    <property type="component" value="Unassembled WGS sequence"/>
</dbReference>
<keyword evidence="12" id="KW-1003">Cell membrane</keyword>
<evidence type="ECO:0000256" key="10">
    <source>
        <dbReference type="ARBA" id="ARBA00025198"/>
    </source>
</evidence>
<keyword evidence="4 12" id="KW-0812">Transmembrane</keyword>
<evidence type="ECO:0000256" key="14">
    <source>
        <dbReference type="SAM" id="Coils"/>
    </source>
</evidence>
<dbReference type="AlphaFoldDB" id="A0A1G7MJA1"/>
<keyword evidence="7 12" id="KW-0406">Ion transport</keyword>
<evidence type="ECO:0000256" key="5">
    <source>
        <dbReference type="ARBA" id="ARBA00022781"/>
    </source>
</evidence>
<evidence type="ECO:0000256" key="12">
    <source>
        <dbReference type="HAMAP-Rule" id="MF_01398"/>
    </source>
</evidence>
<organism evidence="15 16">
    <name type="scientific">Thermoanaerobacter thermohydrosulfuricus</name>
    <name type="common">Clostridium thermohydrosulfuricum</name>
    <dbReference type="NCBI Taxonomy" id="1516"/>
    <lineage>
        <taxon>Bacteria</taxon>
        <taxon>Bacillati</taxon>
        <taxon>Bacillota</taxon>
        <taxon>Clostridia</taxon>
        <taxon>Thermoanaerobacterales</taxon>
        <taxon>Thermoanaerobacteraceae</taxon>
        <taxon>Thermoanaerobacter</taxon>
    </lineage>
</organism>
<dbReference type="SUPFAM" id="SSF81573">
    <property type="entry name" value="F1F0 ATP synthase subunit B, membrane domain"/>
    <property type="match status" value="1"/>
</dbReference>
<comment type="subcellular location">
    <subcellularLocation>
        <location evidence="12">Cell membrane</location>
        <topology evidence="12">Single-pass membrane protein</topology>
    </subcellularLocation>
    <subcellularLocation>
        <location evidence="11">Endomembrane system</location>
        <topology evidence="11">Single-pass membrane protein</topology>
    </subcellularLocation>
</comment>
<evidence type="ECO:0000256" key="13">
    <source>
        <dbReference type="RuleBase" id="RU003848"/>
    </source>
</evidence>
<keyword evidence="6 12" id="KW-1133">Transmembrane helix</keyword>
<keyword evidence="8 12" id="KW-0472">Membrane</keyword>
<evidence type="ECO:0000256" key="2">
    <source>
        <dbReference type="ARBA" id="ARBA00022448"/>
    </source>
</evidence>
<evidence type="ECO:0000313" key="15">
    <source>
        <dbReference type="EMBL" id="SDF61793.1"/>
    </source>
</evidence>
<dbReference type="NCBIfam" id="TIGR01144">
    <property type="entry name" value="ATP_synt_b"/>
    <property type="match status" value="1"/>
</dbReference>
<dbReference type="HAMAP" id="MF_01398">
    <property type="entry name" value="ATP_synth_b_bprime"/>
    <property type="match status" value="1"/>
</dbReference>
<feature type="transmembrane region" description="Helical" evidence="12">
    <location>
        <begin position="12"/>
        <end position="34"/>
    </location>
</feature>
<evidence type="ECO:0000256" key="8">
    <source>
        <dbReference type="ARBA" id="ARBA00023136"/>
    </source>
</evidence>
<protein>
    <recommendedName>
        <fullName evidence="12">ATP synthase subunit b</fullName>
    </recommendedName>
    <alternativeName>
        <fullName evidence="12">ATP synthase F(0) sector subunit b</fullName>
    </alternativeName>
    <alternativeName>
        <fullName evidence="12">ATPase subunit I</fullName>
    </alternativeName>
    <alternativeName>
        <fullName evidence="12">F-type ATPase subunit b</fullName>
        <shortName evidence="12">F-ATPase subunit b</shortName>
    </alternativeName>
</protein>
<name>A0A1G7MJA1_THETY</name>
<gene>
    <name evidence="12" type="primary">atpF</name>
    <name evidence="15" type="ORF">SAMN04244560_00988</name>
</gene>
<evidence type="ECO:0000256" key="4">
    <source>
        <dbReference type="ARBA" id="ARBA00022692"/>
    </source>
</evidence>
<feature type="coiled-coil region" evidence="14">
    <location>
        <begin position="38"/>
        <end position="123"/>
    </location>
</feature>
<accession>A0A1G7MJA1</accession>
<dbReference type="Pfam" id="PF00430">
    <property type="entry name" value="ATP-synt_B"/>
    <property type="match status" value="1"/>
</dbReference>
<evidence type="ECO:0000256" key="1">
    <source>
        <dbReference type="ARBA" id="ARBA00005513"/>
    </source>
</evidence>
<keyword evidence="3 12" id="KW-0138">CF(0)</keyword>
<comment type="function">
    <text evidence="12">Component of the F(0) channel, it forms part of the peripheral stalk, linking F(1) to F(0).</text>
</comment>
<evidence type="ECO:0000313" key="16">
    <source>
        <dbReference type="Proteomes" id="UP000183404"/>
    </source>
</evidence>
<dbReference type="GO" id="GO:0012505">
    <property type="term" value="C:endomembrane system"/>
    <property type="evidence" value="ECO:0007669"/>
    <property type="project" value="UniProtKB-SubCell"/>
</dbReference>
<keyword evidence="9 12" id="KW-0066">ATP synthesis</keyword>
<keyword evidence="2 12" id="KW-0813">Transport</keyword>
<comment type="subunit">
    <text evidence="12">F-type ATPases have 2 components, F(1) - the catalytic core - and F(0) - the membrane proton channel. F(1) has five subunits: alpha(3), beta(3), gamma(1), delta(1), epsilon(1). F(0) has three main subunits: a(1), b(2) and c(10-14). The alpha and beta chains form an alternating ring which encloses part of the gamma chain. F(1) is attached to F(0) by a central stalk formed by the gamma and epsilon chains, while a peripheral stalk is formed by the delta and b chains.</text>
</comment>
<dbReference type="InterPro" id="IPR028987">
    <property type="entry name" value="ATP_synth_B-like_membr_sf"/>
</dbReference>
<comment type="function">
    <text evidence="10 12">F(1)F(0) ATP synthase produces ATP from ADP in the presence of a proton or sodium gradient. F-type ATPases consist of two structural domains, F(1) containing the extramembraneous catalytic core and F(0) containing the membrane proton channel, linked together by a central stalk and a peripheral stalk. During catalysis, ATP synthesis in the catalytic domain of F(1) is coupled via a rotary mechanism of the central stalk subunits to proton translocation.</text>
</comment>
<dbReference type="EMBL" id="FNBS01000018">
    <property type="protein sequence ID" value="SDF61793.1"/>
    <property type="molecule type" value="Genomic_DNA"/>
</dbReference>
<evidence type="ECO:0000256" key="6">
    <source>
        <dbReference type="ARBA" id="ARBA00022989"/>
    </source>
</evidence>
<keyword evidence="14" id="KW-0175">Coiled coil</keyword>
<dbReference type="Gene3D" id="6.10.250.1580">
    <property type="match status" value="1"/>
</dbReference>
<dbReference type="GO" id="GO:0046933">
    <property type="term" value="F:proton-transporting ATP synthase activity, rotational mechanism"/>
    <property type="evidence" value="ECO:0007669"/>
    <property type="project" value="UniProtKB-UniRule"/>
</dbReference>
<dbReference type="Gene3D" id="1.20.5.620">
    <property type="entry name" value="F1F0 ATP synthase subunit B, membrane domain"/>
    <property type="match status" value="1"/>
</dbReference>
<evidence type="ECO:0000256" key="11">
    <source>
        <dbReference type="ARBA" id="ARBA00037847"/>
    </source>
</evidence>
<dbReference type="PANTHER" id="PTHR33445:SF2">
    <property type="entry name" value="ATP SYNTHASE SUBUNIT B', CHLOROPLASTIC"/>
    <property type="match status" value="1"/>
</dbReference>
<dbReference type="GO" id="GO:0005886">
    <property type="term" value="C:plasma membrane"/>
    <property type="evidence" value="ECO:0007669"/>
    <property type="project" value="UniProtKB-SubCell"/>
</dbReference>
<proteinExistence type="inferred from homology"/>
<evidence type="ECO:0000256" key="3">
    <source>
        <dbReference type="ARBA" id="ARBA00022547"/>
    </source>
</evidence>
<dbReference type="RefSeq" id="WP_083331632.1">
    <property type="nucleotide sequence ID" value="NZ_FNBS01000018.1"/>
</dbReference>
<evidence type="ECO:0000256" key="9">
    <source>
        <dbReference type="ARBA" id="ARBA00023310"/>
    </source>
</evidence>
<evidence type="ECO:0000256" key="7">
    <source>
        <dbReference type="ARBA" id="ARBA00023065"/>
    </source>
</evidence>
<keyword evidence="5 12" id="KW-0375">Hydrogen ion transport</keyword>
<dbReference type="InterPro" id="IPR002146">
    <property type="entry name" value="ATP_synth_b/b'su_bac/chlpt"/>
</dbReference>
<dbReference type="GO" id="GO:0045259">
    <property type="term" value="C:proton-transporting ATP synthase complex"/>
    <property type="evidence" value="ECO:0007669"/>
    <property type="project" value="UniProtKB-KW"/>
</dbReference>
<comment type="similarity">
    <text evidence="1 12 13">Belongs to the ATPase B chain family.</text>
</comment>
<dbReference type="CDD" id="cd06503">
    <property type="entry name" value="ATP-synt_Fo_b"/>
    <property type="match status" value="1"/>
</dbReference>
<dbReference type="GO" id="GO:0046961">
    <property type="term" value="F:proton-transporting ATPase activity, rotational mechanism"/>
    <property type="evidence" value="ECO:0007669"/>
    <property type="project" value="TreeGrafter"/>
</dbReference>
<sequence>MKEGKKLGIFNISTFIFTIINLLVLYFILKWLLFKPVTQFLENRENKIKSSLEEANRERQEAHNLKAKYEEILKNADNEGKAIIEKAQKAAEDKANKIIENANKEAENIIEKAKEEAMLEKIKAMHDLRREISQLVIDAASRVLEKKLPVADEDLINEVIEEAGASWHK</sequence>
<reference evidence="15 16" key="1">
    <citation type="submission" date="2016-10" db="EMBL/GenBank/DDBJ databases">
        <authorList>
            <person name="de Groot N.N."/>
        </authorList>
    </citation>
    <scope>NUCLEOTIDE SEQUENCE [LARGE SCALE GENOMIC DNA]</scope>
    <source>
        <strain evidence="15 16">DSM 569</strain>
    </source>
</reference>